<gene>
    <name evidence="2" type="ORF">NZD86_11855</name>
</gene>
<evidence type="ECO:0000313" key="2">
    <source>
        <dbReference type="EMBL" id="WAH35023.1"/>
    </source>
</evidence>
<feature type="transmembrane region" description="Helical" evidence="1">
    <location>
        <begin position="40"/>
        <end position="57"/>
    </location>
</feature>
<dbReference type="RefSeq" id="WP_268041821.1">
    <property type="nucleotide sequence ID" value="NZ_CP104064.1"/>
</dbReference>
<dbReference type="EMBL" id="CP104064">
    <property type="protein sequence ID" value="WAH35023.1"/>
    <property type="molecule type" value="Genomic_DNA"/>
</dbReference>
<evidence type="ECO:0000313" key="3">
    <source>
        <dbReference type="Proteomes" id="UP001164803"/>
    </source>
</evidence>
<keyword evidence="1" id="KW-0812">Transmembrane</keyword>
<protein>
    <submittedName>
        <fullName evidence="2">Uncharacterized protein</fullName>
    </submittedName>
</protein>
<evidence type="ECO:0000256" key="1">
    <source>
        <dbReference type="SAM" id="Phobius"/>
    </source>
</evidence>
<name>A0ABY6YXQ4_9BACL</name>
<keyword evidence="1" id="KW-1133">Transmembrane helix</keyword>
<feature type="transmembrane region" description="Helical" evidence="1">
    <location>
        <begin position="12"/>
        <end position="34"/>
    </location>
</feature>
<reference evidence="2" key="1">
    <citation type="submission" date="2022-08" db="EMBL/GenBank/DDBJ databases">
        <title>Alicyclobacillus dauci DSM2870, complete genome.</title>
        <authorList>
            <person name="Wang Q."/>
            <person name="Cai R."/>
            <person name="Wang Z."/>
        </authorList>
    </citation>
    <scope>NUCLEOTIDE SEQUENCE</scope>
    <source>
        <strain evidence="2">DSM 28700</strain>
    </source>
</reference>
<accession>A0ABY6YXQ4</accession>
<dbReference type="Proteomes" id="UP001164803">
    <property type="component" value="Chromosome"/>
</dbReference>
<keyword evidence="1" id="KW-0472">Membrane</keyword>
<sequence>MKWLFSMWSRQPYTIPLIWLNITMSTYTGLVNWIKGEWPFTSALLVMIEFVVLYGVYKVRG</sequence>
<proteinExistence type="predicted"/>
<organism evidence="2 3">
    <name type="scientific">Alicyclobacillus dauci</name>
    <dbReference type="NCBI Taxonomy" id="1475485"/>
    <lineage>
        <taxon>Bacteria</taxon>
        <taxon>Bacillati</taxon>
        <taxon>Bacillota</taxon>
        <taxon>Bacilli</taxon>
        <taxon>Bacillales</taxon>
        <taxon>Alicyclobacillaceae</taxon>
        <taxon>Alicyclobacillus</taxon>
    </lineage>
</organism>
<keyword evidence="3" id="KW-1185">Reference proteome</keyword>